<dbReference type="EMBL" id="CP078073">
    <property type="protein sequence ID" value="QXL87669.1"/>
    <property type="molecule type" value="Genomic_DNA"/>
</dbReference>
<dbReference type="InterPro" id="IPR007844">
    <property type="entry name" value="AsmA"/>
</dbReference>
<dbReference type="EMBL" id="JAIMBW010000001">
    <property type="protein sequence ID" value="MBY4895060.1"/>
    <property type="molecule type" value="Genomic_DNA"/>
</dbReference>
<protein>
    <submittedName>
        <fullName evidence="3">AsmA family protein</fullName>
    </submittedName>
</protein>
<organism evidence="3">
    <name type="scientific">Gymnodinialimonas phycosphaerae</name>
    <dbReference type="NCBI Taxonomy" id="2841589"/>
    <lineage>
        <taxon>Bacteria</taxon>
        <taxon>Pseudomonadati</taxon>
        <taxon>Pseudomonadota</taxon>
        <taxon>Alphaproteobacteria</taxon>
        <taxon>Rhodobacterales</taxon>
        <taxon>Paracoccaceae</taxon>
        <taxon>Gymnodinialimonas</taxon>
    </lineage>
</organism>
<feature type="domain" description="AsmA" evidence="2">
    <location>
        <begin position="7"/>
        <end position="169"/>
    </location>
</feature>
<reference evidence="3 4" key="1">
    <citation type="submission" date="2021-07" db="EMBL/GenBank/DDBJ databases">
        <title>Karlodiniumbacter phycospheric gen. nov., sp. nov., a phycosphere bacterium isolated from karlodinium veneficum.</title>
        <authorList>
            <person name="Peng Y."/>
            <person name="Jiang L."/>
            <person name="Lee J."/>
        </authorList>
    </citation>
    <scope>NUCLEOTIDE SEQUENCE</scope>
    <source>
        <strain evidence="3 4">N5</strain>
    </source>
</reference>
<evidence type="ECO:0000313" key="3">
    <source>
        <dbReference type="EMBL" id="QXL87669.1"/>
    </source>
</evidence>
<evidence type="ECO:0000256" key="1">
    <source>
        <dbReference type="SAM" id="Coils"/>
    </source>
</evidence>
<feature type="domain" description="AsmA" evidence="2">
    <location>
        <begin position="332"/>
        <end position="516"/>
    </location>
</feature>
<dbReference type="RefSeq" id="WP_257894523.1">
    <property type="nucleotide sequence ID" value="NZ_JAIMBW010000001.1"/>
</dbReference>
<sequence>MRWIIRIVGAFVVLLFLALGAFLLIPADRIAEVASDRITAATGRTVTITGEARPTLWPDLGIVIEGLRIDNPTWAGDAPMIEADRVNVGVAWNGLFSGDIRVERAVLEGASIMLVRAADGRTSWDMGTGGGDGESARPMQVGFDEAIIRGARVRYLDREAGSDWQVAQMDATVRLPEAGGAVEIEGNAQINGVPVVLDTIIDGVAGLLAGDARPVVATLRWQGGSVAFDGQLGLDATAEGAMDLTAEDLGPLVALAGGAMPDLPQGLGRDRIAVTGDLRLAQEGSVHLRGGQLRLDDTLLNIAADLVPGEDRPMLRGTITGGEIALPGLLASDAEATGSGWPRDVIDVSGLFATDADLTVRAENLDLGAVALSEIDLRATLTRGRLVFDIASIRTYEGQLAGRFVINGRGGLSVGGDLVLSDVALQPLMTAMAGYERLEGTGSASIEFLGVGNDLYTIMDGLEAEGDIALGQGAIIGLDLAGMIRNFDPSFQGEGQRTVYDRVTAEYLVRDGIVRNEDLLLDAPWGEVRGAGEADLAAMTVDYTLVPGIFRDAEGVADIRVPIAVRGPWSAPQIAPDLALLAEMELAEERARLEAEGRAALEAEEERLEELARDRANALLGTEIEAGDTPEDIEEQLTEELINGVQQLIFGNQGETE</sequence>
<dbReference type="Proteomes" id="UP000693972">
    <property type="component" value="Unassembled WGS sequence"/>
</dbReference>
<dbReference type="PANTHER" id="PTHR30441">
    <property type="entry name" value="DUF748 DOMAIN-CONTAINING PROTEIN"/>
    <property type="match status" value="1"/>
</dbReference>
<name>A0A975YFR4_9RHOB</name>
<dbReference type="InterPro" id="IPR052894">
    <property type="entry name" value="AsmA-related"/>
</dbReference>
<proteinExistence type="predicted"/>
<keyword evidence="1" id="KW-0175">Coiled coil</keyword>
<evidence type="ECO:0000259" key="2">
    <source>
        <dbReference type="Pfam" id="PF05170"/>
    </source>
</evidence>
<feature type="coiled-coil region" evidence="1">
    <location>
        <begin position="586"/>
        <end position="621"/>
    </location>
</feature>
<dbReference type="Pfam" id="PF05170">
    <property type="entry name" value="AsmA"/>
    <property type="match status" value="2"/>
</dbReference>
<evidence type="ECO:0000313" key="4">
    <source>
        <dbReference type="Proteomes" id="UP000693972"/>
    </source>
</evidence>
<dbReference type="PANTHER" id="PTHR30441:SF4">
    <property type="entry name" value="PROTEIN ASMA"/>
    <property type="match status" value="1"/>
</dbReference>
<gene>
    <name evidence="3" type="ORF">KUL25_20055</name>
</gene>
<dbReference type="GO" id="GO:0005886">
    <property type="term" value="C:plasma membrane"/>
    <property type="evidence" value="ECO:0007669"/>
    <property type="project" value="TreeGrafter"/>
</dbReference>
<keyword evidence="4" id="KW-1185">Reference proteome</keyword>
<dbReference type="AlphaFoldDB" id="A0A975YFR4"/>
<accession>A0A975YFR4</accession>
<dbReference type="GO" id="GO:0090313">
    <property type="term" value="P:regulation of protein targeting to membrane"/>
    <property type="evidence" value="ECO:0007669"/>
    <property type="project" value="TreeGrafter"/>
</dbReference>